<dbReference type="SUPFAM" id="SSF52047">
    <property type="entry name" value="RNI-like"/>
    <property type="match status" value="2"/>
</dbReference>
<evidence type="ECO:0000256" key="1">
    <source>
        <dbReference type="ARBA" id="ARBA00022737"/>
    </source>
</evidence>
<proteinExistence type="predicted"/>
<protein>
    <submittedName>
        <fullName evidence="2">Nlr family card domain protein</fullName>
    </submittedName>
</protein>
<dbReference type="AlphaFoldDB" id="A0A131Z3D0"/>
<dbReference type="Gene3D" id="3.80.10.10">
    <property type="entry name" value="Ribonuclease Inhibitor"/>
    <property type="match status" value="3"/>
</dbReference>
<organism evidence="2">
    <name type="scientific">Rhipicephalus appendiculatus</name>
    <name type="common">Brown ear tick</name>
    <dbReference type="NCBI Taxonomy" id="34631"/>
    <lineage>
        <taxon>Eukaryota</taxon>
        <taxon>Metazoa</taxon>
        <taxon>Ecdysozoa</taxon>
        <taxon>Arthropoda</taxon>
        <taxon>Chelicerata</taxon>
        <taxon>Arachnida</taxon>
        <taxon>Acari</taxon>
        <taxon>Parasitiformes</taxon>
        <taxon>Ixodida</taxon>
        <taxon>Ixodoidea</taxon>
        <taxon>Ixodidae</taxon>
        <taxon>Rhipicephalinae</taxon>
        <taxon>Rhipicephalus</taxon>
        <taxon>Rhipicephalus</taxon>
    </lineage>
</organism>
<keyword evidence="1" id="KW-0677">Repeat</keyword>
<dbReference type="InterPro" id="IPR052201">
    <property type="entry name" value="LRR-containing_regulator"/>
</dbReference>
<name>A0A131Z3D0_RHIAP</name>
<sequence>MPRHKRGSWGFRRKPSALAVLTKSYFSGSSINYRTRCTSGEGRLCDIFQDLPLWNEYFWQAGHELREQSPGELSLVEMYGAYVSLEMPERKREAATLLYHLLTLHRCVVAVEMNGYIFRDHHRLICDALRKSPSLRRLKLSLLTVTEHAAQCFAAALPFMKQLRCLVISQVHFDDVFVEGLSEFLANTLSLTTFSMSHTHIESQYTRAILRGLERNLTITSLALNTLIMHPDTSPSGAIFTEYLRENRALRTLTVMSRYLNDHAKLRQILGALSSNDTLTELNLIHFSLDSENIRLITKMLTKNRTLKSFNLIDCIWNESPSQGSNASMLHMENFGKVSSRIHPWLVALTENKTLAELTLDLSCFDSDECRSFIKALASSTTLKQVTVTQLRSEDVAEICRAMREAGMRQRFFLGTHQAIKDPTVMLTECKEMTCIRLDSTGLDELEPLRTTLSLLPSCSHVMSLCLKVSLDLLTSEVSSLIAQYITSTTVLRELTLCFFDTGAGDIIDGAERALVKALSANKSICRLCVRGLCFDEAEIQMLAETVQSSRMIYDLSFYPDNYESAILLLSKLSQSIRSNYTLLYFLMSQRRELGQDWFTIVDVKRRNLALVTRAAYFVMGKRHKYCAEAAELVHFNPGLVEKVRELGAVDDNEAVSRIRRSLKSFSELDDFMRVAGVVKHSVTCHKRNDGRKQLVDIGRDCWLCIRQYLKVGDILDAQ</sequence>
<accession>A0A131Z3D0</accession>
<dbReference type="PANTHER" id="PTHR24111:SF0">
    <property type="entry name" value="LEUCINE-RICH REPEAT-CONTAINING PROTEIN"/>
    <property type="match status" value="1"/>
</dbReference>
<evidence type="ECO:0000313" key="2">
    <source>
        <dbReference type="EMBL" id="JAP84631.1"/>
    </source>
</evidence>
<dbReference type="EMBL" id="GEDV01003926">
    <property type="protein sequence ID" value="JAP84631.1"/>
    <property type="molecule type" value="Transcribed_RNA"/>
</dbReference>
<dbReference type="PANTHER" id="PTHR24111">
    <property type="entry name" value="LEUCINE-RICH REPEAT-CONTAINING PROTEIN 34"/>
    <property type="match status" value="1"/>
</dbReference>
<dbReference type="InterPro" id="IPR032675">
    <property type="entry name" value="LRR_dom_sf"/>
</dbReference>
<reference evidence="2" key="1">
    <citation type="journal article" date="2016" name="Ticks Tick Borne Dis.">
        <title>De novo assembly and annotation of the salivary gland transcriptome of Rhipicephalus appendiculatus male and female ticks during blood feeding.</title>
        <authorList>
            <person name="de Castro M.H."/>
            <person name="de Klerk D."/>
            <person name="Pienaar R."/>
            <person name="Latif A.A."/>
            <person name="Rees D.J."/>
            <person name="Mans B.J."/>
        </authorList>
    </citation>
    <scope>NUCLEOTIDE SEQUENCE</scope>
    <source>
        <tissue evidence="2">Salivary glands</tissue>
    </source>
</reference>